<dbReference type="EMBL" id="SDMP01000014">
    <property type="protein sequence ID" value="RYR14442.1"/>
    <property type="molecule type" value="Genomic_DNA"/>
</dbReference>
<dbReference type="SMART" id="SM00582">
    <property type="entry name" value="RPR"/>
    <property type="match status" value="1"/>
</dbReference>
<comment type="caution">
    <text evidence="4">The sequence shown here is derived from an EMBL/GenBank/DDBJ whole genome shotgun (WGS) entry which is preliminary data.</text>
</comment>
<dbReference type="InterPro" id="IPR006569">
    <property type="entry name" value="CID_dom"/>
</dbReference>
<dbReference type="STRING" id="3818.A0A444ZJT4"/>
<organism evidence="4 5">
    <name type="scientific">Arachis hypogaea</name>
    <name type="common">Peanut</name>
    <dbReference type="NCBI Taxonomy" id="3818"/>
    <lineage>
        <taxon>Eukaryota</taxon>
        <taxon>Viridiplantae</taxon>
        <taxon>Streptophyta</taxon>
        <taxon>Embryophyta</taxon>
        <taxon>Tracheophyta</taxon>
        <taxon>Spermatophyta</taxon>
        <taxon>Magnoliopsida</taxon>
        <taxon>eudicotyledons</taxon>
        <taxon>Gunneridae</taxon>
        <taxon>Pentapetalae</taxon>
        <taxon>rosids</taxon>
        <taxon>fabids</taxon>
        <taxon>Fabales</taxon>
        <taxon>Fabaceae</taxon>
        <taxon>Papilionoideae</taxon>
        <taxon>50 kb inversion clade</taxon>
        <taxon>dalbergioids sensu lato</taxon>
        <taxon>Dalbergieae</taxon>
        <taxon>Pterocarpus clade</taxon>
        <taxon>Arachis</taxon>
    </lineage>
</organism>
<dbReference type="InterPro" id="IPR047415">
    <property type="entry name" value="Pcf11_CID"/>
</dbReference>
<dbReference type="SUPFAM" id="SSF48464">
    <property type="entry name" value="ENTH/VHS domain"/>
    <property type="match status" value="1"/>
</dbReference>
<protein>
    <recommendedName>
        <fullName evidence="3">CID domain-containing protein</fullName>
    </recommendedName>
</protein>
<dbReference type="GO" id="GO:0031124">
    <property type="term" value="P:mRNA 3'-end processing"/>
    <property type="evidence" value="ECO:0007669"/>
    <property type="project" value="InterPro"/>
</dbReference>
<dbReference type="CDD" id="cd16982">
    <property type="entry name" value="CID_Pcf11"/>
    <property type="match status" value="1"/>
</dbReference>
<feature type="region of interest" description="Disordered" evidence="2">
    <location>
        <begin position="75"/>
        <end position="104"/>
    </location>
</feature>
<dbReference type="InterPro" id="IPR008942">
    <property type="entry name" value="ENTH_VHS"/>
</dbReference>
<feature type="compositionally biased region" description="Polar residues" evidence="2">
    <location>
        <begin position="9"/>
        <end position="19"/>
    </location>
</feature>
<proteinExistence type="predicted"/>
<dbReference type="PANTHER" id="PTHR15921:SF12">
    <property type="entry name" value="POLYADENYLATION AND CLEAVAGE FACTOR HOMOLOG 4"/>
    <property type="match status" value="1"/>
</dbReference>
<feature type="region of interest" description="Disordered" evidence="2">
    <location>
        <begin position="1"/>
        <end position="31"/>
    </location>
</feature>
<dbReference type="GO" id="GO:0006369">
    <property type="term" value="P:termination of RNA polymerase II transcription"/>
    <property type="evidence" value="ECO:0007669"/>
    <property type="project" value="InterPro"/>
</dbReference>
<dbReference type="Proteomes" id="UP000289738">
    <property type="component" value="Chromosome B04"/>
</dbReference>
<dbReference type="Gene3D" id="1.25.40.90">
    <property type="match status" value="1"/>
</dbReference>
<dbReference type="Pfam" id="PF04818">
    <property type="entry name" value="CID"/>
    <property type="match status" value="1"/>
</dbReference>
<dbReference type="GO" id="GO:0005737">
    <property type="term" value="C:cytoplasm"/>
    <property type="evidence" value="ECO:0007669"/>
    <property type="project" value="TreeGrafter"/>
</dbReference>
<name>A0A444ZJT4_ARAHY</name>
<keyword evidence="1" id="KW-0507">mRNA processing</keyword>
<evidence type="ECO:0000313" key="5">
    <source>
        <dbReference type="Proteomes" id="UP000289738"/>
    </source>
</evidence>
<evidence type="ECO:0000259" key="3">
    <source>
        <dbReference type="PROSITE" id="PS51391"/>
    </source>
</evidence>
<dbReference type="GO" id="GO:0005849">
    <property type="term" value="C:mRNA cleavage factor complex"/>
    <property type="evidence" value="ECO:0007669"/>
    <property type="project" value="TreeGrafter"/>
</dbReference>
<dbReference type="PROSITE" id="PS51391">
    <property type="entry name" value="CID"/>
    <property type="match status" value="1"/>
</dbReference>
<dbReference type="GO" id="GO:0003729">
    <property type="term" value="F:mRNA binding"/>
    <property type="evidence" value="ECO:0007669"/>
    <property type="project" value="InterPro"/>
</dbReference>
<gene>
    <name evidence="4" type="ORF">Ahy_B04g071020</name>
</gene>
<feature type="domain" description="CID" evidence="3">
    <location>
        <begin position="187"/>
        <end position="320"/>
    </location>
</feature>
<evidence type="ECO:0000313" key="4">
    <source>
        <dbReference type="EMBL" id="RYR14442.1"/>
    </source>
</evidence>
<dbReference type="PANTHER" id="PTHR15921">
    <property type="entry name" value="PRE-MRNA CLEAVAGE COMPLEX II"/>
    <property type="match status" value="1"/>
</dbReference>
<accession>A0A444ZJT4</accession>
<reference evidence="4 5" key="1">
    <citation type="submission" date="2019-01" db="EMBL/GenBank/DDBJ databases">
        <title>Sequencing of cultivated peanut Arachis hypogaea provides insights into genome evolution and oil improvement.</title>
        <authorList>
            <person name="Chen X."/>
        </authorList>
    </citation>
    <scope>NUCLEOTIDE SEQUENCE [LARGE SCALE GENOMIC DNA]</scope>
    <source>
        <strain evidence="5">cv. Fuhuasheng</strain>
        <tissue evidence="4">Leaves</tissue>
    </source>
</reference>
<dbReference type="InterPro" id="IPR045154">
    <property type="entry name" value="PCF11-like"/>
</dbReference>
<keyword evidence="5" id="KW-1185">Reference proteome</keyword>
<evidence type="ECO:0000256" key="2">
    <source>
        <dbReference type="SAM" id="MobiDB-lite"/>
    </source>
</evidence>
<dbReference type="GO" id="GO:0000993">
    <property type="term" value="F:RNA polymerase II complex binding"/>
    <property type="evidence" value="ECO:0007669"/>
    <property type="project" value="InterPro"/>
</dbReference>
<dbReference type="AlphaFoldDB" id="A0A444ZJT4"/>
<sequence>MEPPPPASSLFSSRHSTASPHRVTLSSLPSPRQLSLSASHSLTSSLSRSRSHTHKLVVAVSYPCFASSAAEADGTSQAASTPSGGGGGHRLLVSSRLGTSQPGELPSNFRPCSFTGSVGHNPVYISSNLIFSQLYITQFSVVKVKNSLKFYCAQMTNGITHEPSPSMLVGRFNALLPQRQGYLKAFSTKEIIRTYGLLLSELTSNVNPIITDLTIIAGQQRKHAKGIADAICNRILEVPADKKLPSLYLLDSIVKNFGQEYVKHFSLRLPQIETILLCAKVYCVAYRQVQPNLHSVLQRLFGTWSKIFPPAILSNIEAQL</sequence>
<evidence type="ECO:0000256" key="1">
    <source>
        <dbReference type="ARBA" id="ARBA00022664"/>
    </source>
</evidence>